<dbReference type="Proteomes" id="UP000249130">
    <property type="component" value="Unassembled WGS sequence"/>
</dbReference>
<gene>
    <name evidence="1" type="ORF">CH341_06270</name>
</gene>
<keyword evidence="2" id="KW-1185">Reference proteome</keyword>
<comment type="caution">
    <text evidence="1">The sequence shown here is derived from an EMBL/GenBank/DDBJ whole genome shotgun (WGS) entry which is preliminary data.</text>
</comment>
<organism evidence="1 2">
    <name type="scientific">Rhodoplanes roseus</name>
    <dbReference type="NCBI Taxonomy" id="29409"/>
    <lineage>
        <taxon>Bacteria</taxon>
        <taxon>Pseudomonadati</taxon>
        <taxon>Pseudomonadota</taxon>
        <taxon>Alphaproteobacteria</taxon>
        <taxon>Hyphomicrobiales</taxon>
        <taxon>Nitrobacteraceae</taxon>
        <taxon>Rhodoplanes</taxon>
    </lineage>
</organism>
<name>A0A327L4V9_9BRAD</name>
<dbReference type="AlphaFoldDB" id="A0A327L4V9"/>
<protein>
    <submittedName>
        <fullName evidence="1">Uncharacterized protein</fullName>
    </submittedName>
</protein>
<dbReference type="EMBL" id="NPEX01000027">
    <property type="protein sequence ID" value="RAI45015.1"/>
    <property type="molecule type" value="Genomic_DNA"/>
</dbReference>
<accession>A0A327L4V9</accession>
<sequence length="81" mass="8982">MGRACLDVETIARGRVANPALFDHVISFENRCLKPIKVQVCVYKTADQCTSLEIPGMKRKDAVLGVGSGSQIIRYTISERR</sequence>
<proteinExistence type="predicted"/>
<evidence type="ECO:0000313" key="1">
    <source>
        <dbReference type="EMBL" id="RAI45015.1"/>
    </source>
</evidence>
<evidence type="ECO:0000313" key="2">
    <source>
        <dbReference type="Proteomes" id="UP000249130"/>
    </source>
</evidence>
<reference evidence="1 2" key="1">
    <citation type="submission" date="2017-07" db="EMBL/GenBank/DDBJ databases">
        <title>Draft Genome Sequences of Select Purple Nonsulfur Bacteria.</title>
        <authorList>
            <person name="Lasarre B."/>
            <person name="Mckinlay J.B."/>
        </authorList>
    </citation>
    <scope>NUCLEOTIDE SEQUENCE [LARGE SCALE GENOMIC DNA]</scope>
    <source>
        <strain evidence="1 2">DSM 5909</strain>
    </source>
</reference>